<dbReference type="AlphaFoldDB" id="A0A839SXY3"/>
<dbReference type="Proteomes" id="UP000549250">
    <property type="component" value="Unassembled WGS sequence"/>
</dbReference>
<proteinExistence type="predicted"/>
<dbReference type="RefSeq" id="WP_183165223.1">
    <property type="nucleotide sequence ID" value="NZ_JACHXI010000002.1"/>
</dbReference>
<dbReference type="EMBL" id="JACHXI010000002">
    <property type="protein sequence ID" value="MBB3102221.1"/>
    <property type="molecule type" value="Genomic_DNA"/>
</dbReference>
<evidence type="ECO:0000313" key="1">
    <source>
        <dbReference type="EMBL" id="MBB3102221.1"/>
    </source>
</evidence>
<reference evidence="1 2" key="1">
    <citation type="submission" date="2020-08" db="EMBL/GenBank/DDBJ databases">
        <title>Genomic Encyclopedia of Type Strains, Phase III (KMG-III): the genomes of soil and plant-associated and newly described type strains.</title>
        <authorList>
            <person name="Whitman W."/>
        </authorList>
    </citation>
    <scope>NUCLEOTIDE SEQUENCE [LARGE SCALE GENOMIC DNA]</scope>
    <source>
        <strain evidence="1 2">CECT 4462</strain>
    </source>
</reference>
<protein>
    <submittedName>
        <fullName evidence="1">Uncharacterized protein</fullName>
    </submittedName>
</protein>
<evidence type="ECO:0000313" key="2">
    <source>
        <dbReference type="Proteomes" id="UP000549250"/>
    </source>
</evidence>
<gene>
    <name evidence="1" type="ORF">FHR87_000594</name>
</gene>
<sequence>MNLFIELYRSQDIVPSGLKRGSADALSSYILSGPQQRVRTGSQGFSRITIGYNWLPVPYRGIRARRLEGFRHGYRKTDGRVVTGQAPYLVQASRCQIVLPNLILPSAKPVASNQALPIEQRKQDENDPLTSLVDWICDHLASSLDED</sequence>
<comment type="caution">
    <text evidence="1">The sequence shown here is derived from an EMBL/GenBank/DDBJ whole genome shotgun (WGS) entry which is preliminary data.</text>
</comment>
<organism evidence="1 2">
    <name type="scientific">Azomonas macrocytogenes</name>
    <name type="common">Azotobacter macrocytogenes</name>
    <dbReference type="NCBI Taxonomy" id="69962"/>
    <lineage>
        <taxon>Bacteria</taxon>
        <taxon>Pseudomonadati</taxon>
        <taxon>Pseudomonadota</taxon>
        <taxon>Gammaproteobacteria</taxon>
        <taxon>Pseudomonadales</taxon>
        <taxon>Pseudomonadaceae</taxon>
        <taxon>Azomonas</taxon>
    </lineage>
</organism>
<accession>A0A839SXY3</accession>
<keyword evidence="2" id="KW-1185">Reference proteome</keyword>
<name>A0A839SXY3_AZOMA</name>